<feature type="domain" description="N-acetyltransferase" evidence="4">
    <location>
        <begin position="13"/>
        <end position="179"/>
    </location>
</feature>
<dbReference type="InterPro" id="IPR000182">
    <property type="entry name" value="GNAT_dom"/>
</dbReference>
<evidence type="ECO:0000256" key="1">
    <source>
        <dbReference type="ARBA" id="ARBA00022679"/>
    </source>
</evidence>
<keyword evidence="1" id="KW-0808">Transferase</keyword>
<dbReference type="Pfam" id="PF13302">
    <property type="entry name" value="Acetyltransf_3"/>
    <property type="match status" value="1"/>
</dbReference>
<dbReference type="PROSITE" id="PS51186">
    <property type="entry name" value="GNAT"/>
    <property type="match status" value="1"/>
</dbReference>
<comment type="similarity">
    <text evidence="3">Belongs to the acetyltransferase family. RimJ subfamily.</text>
</comment>
<keyword evidence="6" id="KW-1185">Reference proteome</keyword>
<organism evidence="5 6">
    <name type="scientific">Rothia santali</name>
    <dbReference type="NCBI Taxonomy" id="2949643"/>
    <lineage>
        <taxon>Bacteria</taxon>
        <taxon>Bacillati</taxon>
        <taxon>Actinomycetota</taxon>
        <taxon>Actinomycetes</taxon>
        <taxon>Micrococcales</taxon>
        <taxon>Micrococcaceae</taxon>
        <taxon>Rothia</taxon>
    </lineage>
</organism>
<dbReference type="PANTHER" id="PTHR43792:SF8">
    <property type="entry name" value="[RIBOSOMAL PROTEIN US5]-ALANINE N-ACETYLTRANSFERASE"/>
    <property type="match status" value="1"/>
</dbReference>
<evidence type="ECO:0000256" key="2">
    <source>
        <dbReference type="ARBA" id="ARBA00023315"/>
    </source>
</evidence>
<name>A0A9X2H8U5_9MICC</name>
<dbReference type="SUPFAM" id="SSF55729">
    <property type="entry name" value="Acyl-CoA N-acyltransferases (Nat)"/>
    <property type="match status" value="1"/>
</dbReference>
<dbReference type="GO" id="GO:0005737">
    <property type="term" value="C:cytoplasm"/>
    <property type="evidence" value="ECO:0007669"/>
    <property type="project" value="TreeGrafter"/>
</dbReference>
<dbReference type="Proteomes" id="UP001139502">
    <property type="component" value="Unassembled WGS sequence"/>
</dbReference>
<accession>A0A9X2H8U5</accession>
<evidence type="ECO:0000313" key="5">
    <source>
        <dbReference type="EMBL" id="MCP3424851.1"/>
    </source>
</evidence>
<sequence>MVAHRPDALPPPRLVRREDAVELARLYRRQRAYLAPWEPDRADRFFTEEGQLAEIDGVLSRHAREEALPLVVAHPDGSLIGRVTLSGIVRGAFQSCSVGYWIAEEHAGRGHATRALRWAVTMAFDELGLHRVQAEAVPENLASHRVLTRAGFRRIGLAPQYLHIDGAWRDHVLYQRLRGG</sequence>
<dbReference type="RefSeq" id="WP_254164780.1">
    <property type="nucleotide sequence ID" value="NZ_JANAFB010000003.1"/>
</dbReference>
<dbReference type="Gene3D" id="3.40.630.30">
    <property type="match status" value="1"/>
</dbReference>
<dbReference type="InterPro" id="IPR016181">
    <property type="entry name" value="Acyl_CoA_acyltransferase"/>
</dbReference>
<dbReference type="EMBL" id="JANAFB010000003">
    <property type="protein sequence ID" value="MCP3424851.1"/>
    <property type="molecule type" value="Genomic_DNA"/>
</dbReference>
<dbReference type="GO" id="GO:0008999">
    <property type="term" value="F:protein-N-terminal-alanine acetyltransferase activity"/>
    <property type="evidence" value="ECO:0007669"/>
    <property type="project" value="TreeGrafter"/>
</dbReference>
<evidence type="ECO:0000259" key="4">
    <source>
        <dbReference type="PROSITE" id="PS51186"/>
    </source>
</evidence>
<protein>
    <submittedName>
        <fullName evidence="5">GNAT family N-acetyltransferase</fullName>
    </submittedName>
</protein>
<evidence type="ECO:0000313" key="6">
    <source>
        <dbReference type="Proteomes" id="UP001139502"/>
    </source>
</evidence>
<keyword evidence="2" id="KW-0012">Acyltransferase</keyword>
<comment type="caution">
    <text evidence="5">The sequence shown here is derived from an EMBL/GenBank/DDBJ whole genome shotgun (WGS) entry which is preliminary data.</text>
</comment>
<evidence type="ECO:0000256" key="3">
    <source>
        <dbReference type="ARBA" id="ARBA00038502"/>
    </source>
</evidence>
<gene>
    <name evidence="5" type="ORF">NBM05_02090</name>
</gene>
<dbReference type="AlphaFoldDB" id="A0A9X2H8U5"/>
<reference evidence="5" key="1">
    <citation type="submission" date="2022-06" db="EMBL/GenBank/DDBJ databases">
        <title>Rothia sp. isolated from sandalwood seedling.</title>
        <authorList>
            <person name="Tuikhar N."/>
            <person name="Kirdat K."/>
            <person name="Thorat V."/>
            <person name="Swetha P."/>
            <person name="Padma S."/>
            <person name="Sundararaj R."/>
            <person name="Yadav A."/>
        </authorList>
    </citation>
    <scope>NUCLEOTIDE SEQUENCE</scope>
    <source>
        <strain evidence="5">AR01</strain>
    </source>
</reference>
<dbReference type="InterPro" id="IPR051531">
    <property type="entry name" value="N-acetyltransferase"/>
</dbReference>
<proteinExistence type="inferred from homology"/>
<dbReference type="PANTHER" id="PTHR43792">
    <property type="entry name" value="GNAT FAMILY, PUTATIVE (AFU_ORTHOLOGUE AFUA_3G00765)-RELATED-RELATED"/>
    <property type="match status" value="1"/>
</dbReference>